<dbReference type="Gene3D" id="3.30.1490.20">
    <property type="entry name" value="ATP-grasp fold, A domain"/>
    <property type="match status" value="1"/>
</dbReference>
<dbReference type="FunFam" id="3.40.50.20:FF:000008">
    <property type="entry name" value="Synapsin III"/>
    <property type="match status" value="1"/>
</dbReference>
<dbReference type="Pfam" id="PF02750">
    <property type="entry name" value="Synapsin_C"/>
    <property type="match status" value="1"/>
</dbReference>
<dbReference type="AlphaFoldDB" id="A0A6P4YPG3"/>
<dbReference type="PANTHER" id="PTHR10841:SF17">
    <property type="entry name" value="SYNAPSIN"/>
    <property type="match status" value="1"/>
</dbReference>
<gene>
    <name evidence="10" type="primary">LOC109467104</name>
</gene>
<keyword evidence="4" id="KW-0770">Synapse</keyword>
<evidence type="ECO:0000256" key="7">
    <source>
        <dbReference type="SAM" id="MobiDB-lite"/>
    </source>
</evidence>
<dbReference type="InterPro" id="IPR001359">
    <property type="entry name" value="Synapsin"/>
</dbReference>
<dbReference type="Proteomes" id="UP000515135">
    <property type="component" value="Unplaced"/>
</dbReference>
<dbReference type="GO" id="GO:0007269">
    <property type="term" value="P:neurotransmitter secretion"/>
    <property type="evidence" value="ECO:0007669"/>
    <property type="project" value="InterPro"/>
</dbReference>
<keyword evidence="6" id="KW-0067">ATP-binding</keyword>
<feature type="region of interest" description="Disordered" evidence="7">
    <location>
        <begin position="425"/>
        <end position="462"/>
    </location>
</feature>
<keyword evidence="9" id="KW-1185">Reference proteome</keyword>
<evidence type="ECO:0000256" key="3">
    <source>
        <dbReference type="ARBA" id="ARBA00022553"/>
    </source>
</evidence>
<dbReference type="InterPro" id="IPR020897">
    <property type="entry name" value="Synapsin_pre-ATP-grasp_dom"/>
</dbReference>
<keyword evidence="3" id="KW-0597">Phosphoprotein</keyword>
<dbReference type="SUPFAM" id="SSF56059">
    <property type="entry name" value="Glutathione synthetase ATP-binding domain-like"/>
    <property type="match status" value="1"/>
</dbReference>
<dbReference type="InterPro" id="IPR011761">
    <property type="entry name" value="ATP-grasp"/>
</dbReference>
<comment type="similarity">
    <text evidence="2">Belongs to the synapsin family.</text>
</comment>
<evidence type="ECO:0000256" key="1">
    <source>
        <dbReference type="ARBA" id="ARBA00004234"/>
    </source>
</evidence>
<dbReference type="GeneID" id="109467104"/>
<evidence type="ECO:0000313" key="9">
    <source>
        <dbReference type="Proteomes" id="UP000515135"/>
    </source>
</evidence>
<dbReference type="FunFam" id="3.30.1490.20:FF:000008">
    <property type="entry name" value="Synapsin I"/>
    <property type="match status" value="1"/>
</dbReference>
<evidence type="ECO:0000256" key="5">
    <source>
        <dbReference type="ARBA" id="ARBA00023329"/>
    </source>
</evidence>
<dbReference type="PRINTS" id="PR01368">
    <property type="entry name" value="SYNAPSIN"/>
</dbReference>
<dbReference type="GO" id="GO:0005524">
    <property type="term" value="F:ATP binding"/>
    <property type="evidence" value="ECO:0007669"/>
    <property type="project" value="UniProtKB-UniRule"/>
</dbReference>
<evidence type="ECO:0000313" key="10">
    <source>
        <dbReference type="RefSeq" id="XP_019620572.1"/>
    </source>
</evidence>
<dbReference type="Pfam" id="PF10581">
    <property type="entry name" value="Synapsin_N"/>
    <property type="match status" value="1"/>
</dbReference>
<feature type="compositionally biased region" description="Low complexity" evidence="7">
    <location>
        <begin position="45"/>
        <end position="57"/>
    </location>
</feature>
<accession>A0A6P4YPG3</accession>
<dbReference type="Gene3D" id="3.30.470.20">
    <property type="entry name" value="ATP-grasp fold, B domain"/>
    <property type="match status" value="1"/>
</dbReference>
<keyword evidence="5" id="KW-0968">Cytoplasmic vesicle</keyword>
<dbReference type="SUPFAM" id="SSF52440">
    <property type="entry name" value="PreATP-grasp domain"/>
    <property type="match status" value="1"/>
</dbReference>
<comment type="subcellular location">
    <subcellularLocation>
        <location evidence="1">Cytoplasmic vesicle</location>
        <location evidence="1">Secretory vesicle</location>
        <location evidence="1">Synaptic vesicle</location>
    </subcellularLocation>
</comment>
<feature type="domain" description="ATP-grasp" evidence="8">
    <location>
        <begin position="193"/>
        <end position="374"/>
    </location>
</feature>
<dbReference type="GO" id="GO:0046872">
    <property type="term" value="F:metal ion binding"/>
    <property type="evidence" value="ECO:0007669"/>
    <property type="project" value="InterPro"/>
</dbReference>
<name>A0A6P4YPG3_BRABE</name>
<dbReference type="KEGG" id="bbel:109467104"/>
<dbReference type="PROSITE" id="PS50975">
    <property type="entry name" value="ATP_GRASP"/>
    <property type="match status" value="1"/>
</dbReference>
<dbReference type="InterPro" id="IPR013815">
    <property type="entry name" value="ATP_grasp_subdomain_1"/>
</dbReference>
<dbReference type="GO" id="GO:0030672">
    <property type="term" value="C:synaptic vesicle membrane"/>
    <property type="evidence" value="ECO:0007669"/>
    <property type="project" value="TreeGrafter"/>
</dbReference>
<evidence type="ECO:0000256" key="6">
    <source>
        <dbReference type="PROSITE-ProRule" id="PRU00409"/>
    </source>
</evidence>
<dbReference type="OrthoDB" id="10249572at2759"/>
<sequence>MNYLRRRFSDTNIAANLPNGYLSGLGGEDDKSQQQPAAAPPRGTSAPSSPARSMPPGGMAGGRDGERNTTKTLLVIDDQHTDWGKYFRGKRINNEYEIRVEQADFSEINLAAYSDTGTMIDMQINRQGTKVVRSFRPDFVLVRQHCRGLDANQDYRSVILGLRWGAIPSVNTLLSIYNFMEKPWVYAHLLQIRKRLGKEKFPLIDRAYYPNHKEMVCLITPKFPVVVKIGHAHAGLGKVKVENHHDFQDIASVVAVANTYATTEPFIDAKHDIRVQKIGNNYKAYMRTSISGNWKANTGSAMLEQIPMTEKYRVWVDAVSEIFGGLDICAVEAIHGKDGKDYIIEVNDSTMPLLGENQEEDRQLISDVVLQRMTQVCRAGASAAQNINPHNAWRRVLVMSGLSTDAETEEPQTYAKSMTGFLNLGGSASAPPSASSSHSTLPGAQAGPGAGPPQADEDQAESIRKLRKAFSGIFGEP</sequence>
<proteinExistence type="inferred from homology"/>
<feature type="region of interest" description="Disordered" evidence="7">
    <location>
        <begin position="21"/>
        <end position="67"/>
    </location>
</feature>
<dbReference type="Gene3D" id="3.40.50.20">
    <property type="match status" value="1"/>
</dbReference>
<dbReference type="InterPro" id="IPR016185">
    <property type="entry name" value="PreATP-grasp_dom_sf"/>
</dbReference>
<keyword evidence="6" id="KW-0547">Nucleotide-binding</keyword>
<organism evidence="9 10">
    <name type="scientific">Branchiostoma belcheri</name>
    <name type="common">Amphioxus</name>
    <dbReference type="NCBI Taxonomy" id="7741"/>
    <lineage>
        <taxon>Eukaryota</taxon>
        <taxon>Metazoa</taxon>
        <taxon>Chordata</taxon>
        <taxon>Cephalochordata</taxon>
        <taxon>Leptocardii</taxon>
        <taxon>Amphioxiformes</taxon>
        <taxon>Branchiostomatidae</taxon>
        <taxon>Branchiostoma</taxon>
    </lineage>
</organism>
<reference evidence="10" key="1">
    <citation type="submission" date="2025-08" db="UniProtKB">
        <authorList>
            <consortium name="RefSeq"/>
        </authorList>
    </citation>
    <scope>IDENTIFICATION</scope>
    <source>
        <tissue evidence="10">Gonad</tissue>
    </source>
</reference>
<dbReference type="FunFam" id="3.30.470.20:FF:000042">
    <property type="entry name" value="Synapsin III"/>
    <property type="match status" value="1"/>
</dbReference>
<dbReference type="PANTHER" id="PTHR10841">
    <property type="entry name" value="SYNAPSIN"/>
    <property type="match status" value="1"/>
</dbReference>
<feature type="compositionally biased region" description="Low complexity" evidence="7">
    <location>
        <begin position="427"/>
        <end position="447"/>
    </location>
</feature>
<dbReference type="RefSeq" id="XP_019620572.1">
    <property type="nucleotide sequence ID" value="XM_019765013.1"/>
</dbReference>
<dbReference type="InterPro" id="IPR019736">
    <property type="entry name" value="Synapsin_P_site"/>
</dbReference>
<dbReference type="Pfam" id="PF02078">
    <property type="entry name" value="Synapsin"/>
    <property type="match status" value="1"/>
</dbReference>
<evidence type="ECO:0000256" key="4">
    <source>
        <dbReference type="ARBA" id="ARBA00023018"/>
    </source>
</evidence>
<protein>
    <submittedName>
        <fullName evidence="10">Synapsin-2-like isoform X1</fullName>
    </submittedName>
</protein>
<evidence type="ECO:0000256" key="2">
    <source>
        <dbReference type="ARBA" id="ARBA00008243"/>
    </source>
</evidence>
<evidence type="ECO:0000259" key="8">
    <source>
        <dbReference type="PROSITE" id="PS50975"/>
    </source>
</evidence>
<dbReference type="InterPro" id="IPR020898">
    <property type="entry name" value="Synapsin_ATP-bd_dom"/>
</dbReference>